<name>A0A7S4JP57_9STRA</name>
<reference evidence="3" key="1">
    <citation type="submission" date="2021-01" db="EMBL/GenBank/DDBJ databases">
        <authorList>
            <person name="Corre E."/>
            <person name="Pelletier E."/>
            <person name="Niang G."/>
            <person name="Scheremetjew M."/>
            <person name="Finn R."/>
            <person name="Kale V."/>
            <person name="Holt S."/>
            <person name="Cochrane G."/>
            <person name="Meng A."/>
            <person name="Brown T."/>
            <person name="Cohen L."/>
        </authorList>
    </citation>
    <scope>NUCLEOTIDE SEQUENCE</scope>
    <source>
        <strain evidence="3">Isolate 1302-5</strain>
    </source>
</reference>
<dbReference type="GO" id="GO:0005524">
    <property type="term" value="F:ATP binding"/>
    <property type="evidence" value="ECO:0007669"/>
    <property type="project" value="InterPro"/>
</dbReference>
<dbReference type="SUPFAM" id="SSF55186">
    <property type="entry name" value="ThrRS/AlaRS common domain"/>
    <property type="match status" value="1"/>
</dbReference>
<evidence type="ECO:0000256" key="1">
    <source>
        <dbReference type="ARBA" id="ARBA00001947"/>
    </source>
</evidence>
<dbReference type="GO" id="GO:0004812">
    <property type="term" value="F:aminoacyl-tRNA ligase activity"/>
    <property type="evidence" value="ECO:0007669"/>
    <property type="project" value="InterPro"/>
</dbReference>
<dbReference type="InterPro" id="IPR018163">
    <property type="entry name" value="Thr/Ala-tRNA-synth_IIc_edit"/>
</dbReference>
<dbReference type="PANTHER" id="PTHR43462">
    <property type="entry name" value="ALANYL-TRNA EDITING PROTEIN"/>
    <property type="match status" value="1"/>
</dbReference>
<gene>
    <name evidence="3" type="ORF">OAUR00152_LOCUS31376</name>
</gene>
<dbReference type="PANTHER" id="PTHR43462:SF2">
    <property type="entry name" value="THREONYL AND ALANYL TRNA SYNTHETASE SECOND ADDITIONAL DOMAIN-CONTAINING PROTEIN"/>
    <property type="match status" value="1"/>
</dbReference>
<dbReference type="SMART" id="SM00863">
    <property type="entry name" value="tRNA_SAD"/>
    <property type="match status" value="1"/>
</dbReference>
<dbReference type="InterPro" id="IPR051335">
    <property type="entry name" value="Alanyl-tRNA_Editing_Enzymes"/>
</dbReference>
<comment type="cofactor">
    <cofactor evidence="1">
        <name>Zn(2+)</name>
        <dbReference type="ChEBI" id="CHEBI:29105"/>
    </cofactor>
</comment>
<evidence type="ECO:0000259" key="2">
    <source>
        <dbReference type="SMART" id="SM00863"/>
    </source>
</evidence>
<sequence>MDGSSRLPVGISAKIFLPATAYQLLSTPVVDSFYRSVTQLVTWSIVQWRDVAGFCRLPRYVRRGTGTLSGKYCRVPCMTFFRILCFSVQGYHFLDGPYVEYKGSIPPEERGSLLTDLQAAFQDLVKDDIATTIETLSKDDAERVCNRLAKNFDFSEFGEEDVRVVTVAGWPCPCGGTHVKSTGQLIERGWSITGIKCKKGVVRVKYNLSKR</sequence>
<dbReference type="AlphaFoldDB" id="A0A7S4JP57"/>
<organism evidence="3">
    <name type="scientific">Odontella aurita</name>
    <dbReference type="NCBI Taxonomy" id="265563"/>
    <lineage>
        <taxon>Eukaryota</taxon>
        <taxon>Sar</taxon>
        <taxon>Stramenopiles</taxon>
        <taxon>Ochrophyta</taxon>
        <taxon>Bacillariophyta</taxon>
        <taxon>Mediophyceae</taxon>
        <taxon>Biddulphiophycidae</taxon>
        <taxon>Eupodiscales</taxon>
        <taxon>Odontellaceae</taxon>
        <taxon>Odontella</taxon>
    </lineage>
</organism>
<dbReference type="InterPro" id="IPR012947">
    <property type="entry name" value="tRNA_SAD"/>
</dbReference>
<feature type="domain" description="Threonyl/alanyl tRNA synthetase SAD" evidence="2">
    <location>
        <begin position="162"/>
        <end position="205"/>
    </location>
</feature>
<proteinExistence type="predicted"/>
<dbReference type="EMBL" id="HBKQ01045541">
    <property type="protein sequence ID" value="CAE2269941.1"/>
    <property type="molecule type" value="Transcribed_RNA"/>
</dbReference>
<dbReference type="Pfam" id="PF07973">
    <property type="entry name" value="tRNA_SAD"/>
    <property type="match status" value="1"/>
</dbReference>
<dbReference type="GO" id="GO:0043039">
    <property type="term" value="P:tRNA aminoacylation"/>
    <property type="evidence" value="ECO:0007669"/>
    <property type="project" value="InterPro"/>
</dbReference>
<protein>
    <recommendedName>
        <fullName evidence="2">Threonyl/alanyl tRNA synthetase SAD domain-containing protein</fullName>
    </recommendedName>
</protein>
<evidence type="ECO:0000313" key="3">
    <source>
        <dbReference type="EMBL" id="CAE2269941.1"/>
    </source>
</evidence>
<accession>A0A7S4JP57</accession>
<dbReference type="Gene3D" id="3.30.980.10">
    <property type="entry name" value="Threonyl-trna Synthetase, Chain A, domain 2"/>
    <property type="match status" value="1"/>
</dbReference>